<dbReference type="Gene3D" id="2.60.40.1930">
    <property type="match status" value="2"/>
</dbReference>
<feature type="domain" description="Alpha-2-macroglobulin bait region" evidence="12">
    <location>
        <begin position="427"/>
        <end position="561"/>
    </location>
</feature>
<dbReference type="GO" id="GO:0002376">
    <property type="term" value="P:immune system process"/>
    <property type="evidence" value="ECO:0007669"/>
    <property type="project" value="UniProtKB-KW"/>
</dbReference>
<name>A0A084VE56_ANOSI</name>
<dbReference type="InterPro" id="IPR013783">
    <property type="entry name" value="Ig-like_fold"/>
</dbReference>
<dbReference type="SMART" id="SM01419">
    <property type="entry name" value="Thiol-ester_cl"/>
    <property type="match status" value="1"/>
</dbReference>
<dbReference type="Gene3D" id="2.60.40.2950">
    <property type="match status" value="1"/>
</dbReference>
<dbReference type="OMA" id="YYDNMGS"/>
<dbReference type="EMBL" id="ATLV01012246">
    <property type="status" value="NOT_ANNOTATED_CDS"/>
    <property type="molecule type" value="Genomic_DNA"/>
</dbReference>
<feature type="domain" description="Alpha-2-macroglobulin" evidence="13">
    <location>
        <begin position="634"/>
        <end position="725"/>
    </location>
</feature>
<accession>A0A084VE56</accession>
<dbReference type="SMART" id="SM01360">
    <property type="entry name" value="A2M"/>
    <property type="match status" value="1"/>
</dbReference>
<gene>
    <name evidence="15" type="ORF">ZHAS_00003420</name>
</gene>
<proteinExistence type="predicted"/>
<feature type="chain" id="PRO_5010759816" description="TEP1-F" evidence="11">
    <location>
        <begin position="19"/>
        <end position="1345"/>
    </location>
</feature>
<dbReference type="Gene3D" id="2.20.130.20">
    <property type="match status" value="2"/>
</dbReference>
<dbReference type="InterPro" id="IPR011626">
    <property type="entry name" value="Alpha-macroglobulin_TED"/>
</dbReference>
<dbReference type="EnsemblMetazoa" id="ASIC003420-RA">
    <property type="protein sequence ID" value="ASIC003420-PA"/>
    <property type="gene ID" value="ASIC003420"/>
</dbReference>
<dbReference type="PROSITE" id="PS00477">
    <property type="entry name" value="ALPHA_2_MACROGLOBULIN"/>
    <property type="match status" value="1"/>
</dbReference>
<comment type="function">
    <text evidence="8">Binds covalently through a thioester bond to the pathogen surface resulting in pathogen clearance.</text>
</comment>
<dbReference type="VEuPathDB" id="VectorBase:ASIC003420"/>
<organism evidence="15">
    <name type="scientific">Anopheles sinensis</name>
    <name type="common">Mosquito</name>
    <dbReference type="NCBI Taxonomy" id="74873"/>
    <lineage>
        <taxon>Eukaryota</taxon>
        <taxon>Metazoa</taxon>
        <taxon>Ecdysozoa</taxon>
        <taxon>Arthropoda</taxon>
        <taxon>Hexapoda</taxon>
        <taxon>Insecta</taxon>
        <taxon>Pterygota</taxon>
        <taxon>Neoptera</taxon>
        <taxon>Endopterygota</taxon>
        <taxon>Diptera</taxon>
        <taxon>Nematocera</taxon>
        <taxon>Culicoidea</taxon>
        <taxon>Culicidae</taxon>
        <taxon>Anophelinae</taxon>
        <taxon>Anopheles</taxon>
    </lineage>
</organism>
<keyword evidence="5" id="KW-0882">Thioester bond</keyword>
<dbReference type="InterPro" id="IPR050473">
    <property type="entry name" value="A2M/Complement_sys"/>
</dbReference>
<dbReference type="GO" id="GO:0004866">
    <property type="term" value="F:endopeptidase inhibitor activity"/>
    <property type="evidence" value="ECO:0007669"/>
    <property type="project" value="InterPro"/>
</dbReference>
<dbReference type="Gene3D" id="2.60.40.690">
    <property type="entry name" value="Alpha-macroglobulin, receptor-binding domain"/>
    <property type="match status" value="1"/>
</dbReference>
<evidence type="ECO:0000313" key="17">
    <source>
        <dbReference type="Proteomes" id="UP000030765"/>
    </source>
</evidence>
<dbReference type="OrthoDB" id="7762461at2759"/>
<dbReference type="InterPro" id="IPR011625">
    <property type="entry name" value="A2M_N_BRD"/>
</dbReference>
<evidence type="ECO:0000256" key="10">
    <source>
        <dbReference type="ARBA" id="ARBA00078071"/>
    </source>
</evidence>
<keyword evidence="3 11" id="KW-0732">Signal</keyword>
<dbReference type="CDD" id="cd02897">
    <property type="entry name" value="A2M_2"/>
    <property type="match status" value="1"/>
</dbReference>
<dbReference type="InterPro" id="IPR009048">
    <property type="entry name" value="A-macroglobulin_rcpt-bd"/>
</dbReference>
<evidence type="ECO:0000256" key="8">
    <source>
        <dbReference type="ARBA" id="ARBA00057615"/>
    </source>
</evidence>
<evidence type="ECO:0000256" key="2">
    <source>
        <dbReference type="ARBA" id="ARBA00022525"/>
    </source>
</evidence>
<evidence type="ECO:0000259" key="13">
    <source>
        <dbReference type="SMART" id="SM01360"/>
    </source>
</evidence>
<evidence type="ECO:0000259" key="12">
    <source>
        <dbReference type="SMART" id="SM01359"/>
    </source>
</evidence>
<dbReference type="InterPro" id="IPR002890">
    <property type="entry name" value="MG2"/>
</dbReference>
<sequence>MWQFVRSRLLLVITLVSAAHGLLVVGPKYIRSNQNYTLVLTNFNASMGRVDLKVQIDGTTDGGETILGLTRTVDVRRFQNRLVNFEFPDLVPGSYKITLNGQRGFSFHKEAELVLKNKSVSALIQLDKPVYKPGDMVNFRVIVLDTDLKPPVNVKTVNVTIQDPRGNVIRKWSAGRLHVGVFENKLEIAPTPLMGKFKMTVKVGGEELVTKSFEVKEYVLSTFEIDVYPTQVPLVEEKALDLTVDAKYFTGKPVQGTAVLQLYLSDGILDQTKSWDVDGVGQALLRFNSPLDFYEAQHDVQVTFTFIEKYTNRTLTIHKPITVYKYQYRVELVKESPTFRPGMPYKCDIHVKYHNGTPAANVETEVTIFGLDNEYVKTLTSDKNGVIKQTLLPLADAETINIEVKIEDNELLNEDIEKVEVATDAYVKIELKSKIMLNKPIKYSITCTDKMQFLVYYVVSKGNIIDEGFIRPSKTTKVQLQINANSKMIPKSKIIIATLAKDTIVYDTMDIEFKELSNNFKMTIDEQDREVKPGRQIELIMQGRPRSYVALAAYDKSLLQHNDNHDVNWGNIEAVFDGFHDLQLNEYDKIHSMGLFARTLDSFKLEGASDKLGRLESNGSAAKLIPYRTYFLESFLWKNLTIPINGQRKLIENVPESTTAWSLTGFSIDPVYGLGIIKEPIEFTTVQSFYIVDNLPYSIKRGEAVALQFTLFNNLGGEYIADVTMYNVGNQIEFVGQPAGTSSYTKSISVKPKVGVPISFLVKAKKLGEIAVRLKASIMLGQETDAIEKVIRVLPESLVEKRMESRIFSQNKYVNTSFPIILDINKNADVGSAQISFYVNPNILTTVVQNLGELLDVPSGCGEQNMVNFVPNIIVLDYLTAIGSKETSVINKATGMLRTGYQNQMRYRQTDGSFGVWSSGGGSVFLTAFVAKSMQIASKYISEVDGTMVANAFQWLATKQKYDGRFDEVGSVIHKDMQGGLRNGIALTSYVLIAFLENENAKVTHAKVIENSITYIARHLPQVTDIYDLSIATYAMMLSNYNQNQKENFMKKLIDRSTVYGNGTIRYWARHSHEIETTGYALLAMVQDEKYPDSIPVMRWLVNQRHPKGSFPRTQDTFVGLKSLTKLAEVISPSRNDYSIQLKYKTQSKMFFITSTEVEQRKFEDIPSEVRKLDMIVAGMGFGLLDIKYEYTMDLRNYKNRFDLTLEKLNNNSDYELKLRICANFIPKLVNERSNMALVEVNFPSGYVVDPRPITEATTVNPIRNTEIRFGGTAVVAYYNNMGTEKNCFVITAYRRFKVALKRPAYVLVHDYYEPKLNAIQVYDVDQENLCDICDKEDCPPECNK</sequence>
<dbReference type="InterPro" id="IPR049135">
    <property type="entry name" value="TEP1_CUB2"/>
</dbReference>
<dbReference type="STRING" id="74873.A0A084VE56"/>
<dbReference type="Pfam" id="PF00207">
    <property type="entry name" value="A2M"/>
    <property type="match status" value="1"/>
</dbReference>
<keyword evidence="17" id="KW-1185">Reference proteome</keyword>
<dbReference type="EMBL" id="KE524775">
    <property type="protein sequence ID" value="KFB36250.1"/>
    <property type="molecule type" value="Genomic_DNA"/>
</dbReference>
<evidence type="ECO:0000256" key="4">
    <source>
        <dbReference type="ARBA" id="ARBA00022859"/>
    </source>
</evidence>
<evidence type="ECO:0000256" key="3">
    <source>
        <dbReference type="ARBA" id="ARBA00022729"/>
    </source>
</evidence>
<dbReference type="Pfam" id="PF17791">
    <property type="entry name" value="MG3"/>
    <property type="match status" value="1"/>
</dbReference>
<dbReference type="Pfam" id="PF21412">
    <property type="entry name" value="TEP1_CUB2"/>
    <property type="match status" value="1"/>
</dbReference>
<dbReference type="InterPro" id="IPR001599">
    <property type="entry name" value="Macroglobln_a2"/>
</dbReference>
<dbReference type="InterPro" id="IPR019742">
    <property type="entry name" value="MacrogloblnA2_CS"/>
</dbReference>
<dbReference type="InterPro" id="IPR036595">
    <property type="entry name" value="A-macroglobulin_rcpt-bd_sf"/>
</dbReference>
<dbReference type="PANTHER" id="PTHR11412:SF136">
    <property type="entry name" value="CD109 ANTIGEN"/>
    <property type="match status" value="1"/>
</dbReference>
<dbReference type="Pfam" id="PF07677">
    <property type="entry name" value="A2M_recep"/>
    <property type="match status" value="1"/>
</dbReference>
<dbReference type="Pfam" id="PF01835">
    <property type="entry name" value="MG2"/>
    <property type="match status" value="1"/>
</dbReference>
<dbReference type="InterPro" id="IPR040839">
    <property type="entry name" value="MG4"/>
</dbReference>
<protein>
    <recommendedName>
        <fullName evidence="10">TEP1-F</fullName>
    </recommendedName>
</protein>
<dbReference type="FunFam" id="2.60.40.1930:FF:000001">
    <property type="entry name" value="CD109 isoform 3"/>
    <property type="match status" value="1"/>
</dbReference>
<evidence type="ECO:0000313" key="16">
    <source>
        <dbReference type="EnsemblMetazoa" id="ASIC003420-PA"/>
    </source>
</evidence>
<dbReference type="SUPFAM" id="SSF48239">
    <property type="entry name" value="Terpenoid cyclases/Protein prenyltransferases"/>
    <property type="match status" value="1"/>
</dbReference>
<dbReference type="Pfam" id="PF07703">
    <property type="entry name" value="A2M_BRD"/>
    <property type="match status" value="1"/>
</dbReference>
<dbReference type="GO" id="GO:0005615">
    <property type="term" value="C:extracellular space"/>
    <property type="evidence" value="ECO:0007669"/>
    <property type="project" value="InterPro"/>
</dbReference>
<evidence type="ECO:0000256" key="6">
    <source>
        <dbReference type="ARBA" id="ARBA00023157"/>
    </source>
</evidence>
<feature type="domain" description="Alpha-macroglobulin receptor-binding" evidence="14">
    <location>
        <begin position="1234"/>
        <end position="1323"/>
    </location>
</feature>
<dbReference type="VEuPathDB" id="VectorBase:ASIS013945"/>
<dbReference type="Pfam" id="PF07678">
    <property type="entry name" value="TED_complement"/>
    <property type="match status" value="1"/>
</dbReference>
<evidence type="ECO:0000256" key="1">
    <source>
        <dbReference type="ARBA" id="ARBA00004613"/>
    </source>
</evidence>
<dbReference type="Gene3D" id="1.50.10.20">
    <property type="match status" value="1"/>
</dbReference>
<dbReference type="SUPFAM" id="SSF49410">
    <property type="entry name" value="Alpha-macroglobulin receptor domain"/>
    <property type="match status" value="1"/>
</dbReference>
<comment type="subunit">
    <text evidence="9">Heterodimer of a TEP1-N chain and an TEP1-C chain non-covalently linked. Forms a complex composed of TEP1-N and TEP1-C heterodimer, LRIM1 and APL1C; the interaction stabilizes TEP1-N and TEP1-C heterodimer, prevents its binding to tissues while circulating in the hemolymph and protects the thioester bond from hydrolysis. Mature TEP1 and to a lesser extent full-length TEP1 interact with SPCLIP1; the interaction is induced by microbial infection.</text>
</comment>
<dbReference type="Gene3D" id="2.60.40.10">
    <property type="entry name" value="Immunoglobulins"/>
    <property type="match status" value="2"/>
</dbReference>
<evidence type="ECO:0000256" key="9">
    <source>
        <dbReference type="ARBA" id="ARBA00063781"/>
    </source>
</evidence>
<dbReference type="PANTHER" id="PTHR11412">
    <property type="entry name" value="MACROGLOBULIN / COMPLEMENT"/>
    <property type="match status" value="1"/>
</dbReference>
<comment type="subcellular location">
    <subcellularLocation>
        <location evidence="1">Secreted</location>
    </subcellularLocation>
</comment>
<keyword evidence="4" id="KW-0391">Immunity</keyword>
<evidence type="ECO:0000259" key="14">
    <source>
        <dbReference type="SMART" id="SM01361"/>
    </source>
</evidence>
<feature type="signal peptide" evidence="11">
    <location>
        <begin position="1"/>
        <end position="18"/>
    </location>
</feature>
<dbReference type="Proteomes" id="UP000030765">
    <property type="component" value="Unassembled WGS sequence"/>
</dbReference>
<dbReference type="Gene3D" id="2.60.120.1540">
    <property type="match status" value="1"/>
</dbReference>
<dbReference type="Gene3D" id="2.60.40.1940">
    <property type="match status" value="1"/>
</dbReference>
<keyword evidence="2" id="KW-0964">Secreted</keyword>
<dbReference type="Pfam" id="PF17789">
    <property type="entry name" value="MG4"/>
    <property type="match status" value="1"/>
</dbReference>
<dbReference type="InterPro" id="IPR008930">
    <property type="entry name" value="Terpenoid_cyclase/PrenylTrfase"/>
</dbReference>
<evidence type="ECO:0000256" key="7">
    <source>
        <dbReference type="ARBA" id="ARBA00023180"/>
    </source>
</evidence>
<evidence type="ECO:0000313" key="15">
    <source>
        <dbReference type="EMBL" id="KFB36250.1"/>
    </source>
</evidence>
<reference evidence="16" key="2">
    <citation type="submission" date="2020-05" db="UniProtKB">
        <authorList>
            <consortium name="EnsemblMetazoa"/>
        </authorList>
    </citation>
    <scope>IDENTIFICATION</scope>
</reference>
<dbReference type="InterPro" id="IPR047565">
    <property type="entry name" value="Alpha-macroglob_thiol-ester_cl"/>
</dbReference>
<dbReference type="InterPro" id="IPR041555">
    <property type="entry name" value="MG3"/>
</dbReference>
<reference evidence="15 17" key="1">
    <citation type="journal article" date="2014" name="BMC Genomics">
        <title>Genome sequence of Anopheles sinensis provides insight into genetics basis of mosquito competence for malaria parasites.</title>
        <authorList>
            <person name="Zhou D."/>
            <person name="Zhang D."/>
            <person name="Ding G."/>
            <person name="Shi L."/>
            <person name="Hou Q."/>
            <person name="Ye Y."/>
            <person name="Xu Y."/>
            <person name="Zhou H."/>
            <person name="Xiong C."/>
            <person name="Li S."/>
            <person name="Yu J."/>
            <person name="Hong S."/>
            <person name="Yu X."/>
            <person name="Zou P."/>
            <person name="Chen C."/>
            <person name="Chang X."/>
            <person name="Wang W."/>
            <person name="Lv Y."/>
            <person name="Sun Y."/>
            <person name="Ma L."/>
            <person name="Shen B."/>
            <person name="Zhu C."/>
        </authorList>
    </citation>
    <scope>NUCLEOTIDE SEQUENCE [LARGE SCALE GENOMIC DNA]</scope>
</reference>
<dbReference type="InterPro" id="IPR041813">
    <property type="entry name" value="A2M_TED"/>
</dbReference>
<evidence type="ECO:0000256" key="5">
    <source>
        <dbReference type="ARBA" id="ARBA00022966"/>
    </source>
</evidence>
<dbReference type="SMART" id="SM01361">
    <property type="entry name" value="A2M_recep"/>
    <property type="match status" value="1"/>
</dbReference>
<keyword evidence="7" id="KW-0325">Glycoprotein</keyword>
<evidence type="ECO:0000256" key="11">
    <source>
        <dbReference type="SAM" id="SignalP"/>
    </source>
</evidence>
<keyword evidence="6" id="KW-1015">Disulfide bond</keyword>
<dbReference type="SMART" id="SM01359">
    <property type="entry name" value="A2M_N_2"/>
    <property type="match status" value="1"/>
</dbReference>